<dbReference type="RefSeq" id="WP_176757919.1">
    <property type="nucleotide sequence ID" value="NZ_FMZA01000010.1"/>
</dbReference>
<name>A0A1G6MQ99_9BACL</name>
<organism evidence="1 2">
    <name type="scientific">Melghirimyces thermohalophilus</name>
    <dbReference type="NCBI Taxonomy" id="1236220"/>
    <lineage>
        <taxon>Bacteria</taxon>
        <taxon>Bacillati</taxon>
        <taxon>Bacillota</taxon>
        <taxon>Bacilli</taxon>
        <taxon>Bacillales</taxon>
        <taxon>Thermoactinomycetaceae</taxon>
        <taxon>Melghirimyces</taxon>
    </lineage>
</organism>
<keyword evidence="2" id="KW-1185">Reference proteome</keyword>
<reference evidence="1 2" key="1">
    <citation type="submission" date="2016-10" db="EMBL/GenBank/DDBJ databases">
        <authorList>
            <person name="de Groot N.N."/>
        </authorList>
    </citation>
    <scope>NUCLEOTIDE SEQUENCE [LARGE SCALE GENOMIC DNA]</scope>
    <source>
        <strain evidence="1 2">DSM 45514</strain>
    </source>
</reference>
<gene>
    <name evidence="1" type="ORF">SAMN04488112_11095</name>
</gene>
<dbReference type="AlphaFoldDB" id="A0A1G6MQ99"/>
<accession>A0A1G6MQ99</accession>
<evidence type="ECO:0000313" key="2">
    <source>
        <dbReference type="Proteomes" id="UP000199387"/>
    </source>
</evidence>
<evidence type="ECO:0000313" key="1">
    <source>
        <dbReference type="EMBL" id="SDC57414.1"/>
    </source>
</evidence>
<dbReference type="Proteomes" id="UP000199387">
    <property type="component" value="Unassembled WGS sequence"/>
</dbReference>
<proteinExistence type="predicted"/>
<sequence length="48" mass="5155">MSRSCIIGLTLSFLLIILSGLGWAYMVQGEHSPGSKTEESTLLSRPSS</sequence>
<dbReference type="EMBL" id="FMZA01000010">
    <property type="protein sequence ID" value="SDC57414.1"/>
    <property type="molecule type" value="Genomic_DNA"/>
</dbReference>
<protein>
    <submittedName>
        <fullName evidence="1">Uncharacterized protein</fullName>
    </submittedName>
</protein>